<name>A0ABZ2SPH9_9ENTE</name>
<gene>
    <name evidence="2" type="ORF">DOK78_002065</name>
</gene>
<feature type="transmembrane region" description="Helical" evidence="1">
    <location>
        <begin position="20"/>
        <end position="38"/>
    </location>
</feature>
<sequence length="105" mass="12469">MRNDHYKNKMNTKNYIYPRFSVAHQLYIVIMLGYIILLGFNPTIYLVILLIIGIVGPFITLILSRVQFMKTTTDYYGPEYVEHVSRLTPNWFYIRTNCLVDKQEV</sequence>
<feature type="transmembrane region" description="Helical" evidence="1">
    <location>
        <begin position="44"/>
        <end position="63"/>
    </location>
</feature>
<proteinExistence type="predicted"/>
<keyword evidence="1" id="KW-1133">Transmembrane helix</keyword>
<reference evidence="2 3" key="1">
    <citation type="submission" date="2024-03" db="EMBL/GenBank/DDBJ databases">
        <title>The Genome Sequence of Enterococcus sp. DIV2402.</title>
        <authorList>
            <consortium name="The Broad Institute Genomics Platform"/>
            <consortium name="The Broad Institute Microbial Omics Core"/>
            <consortium name="The Broad Institute Genomic Center for Infectious Diseases"/>
            <person name="Earl A."/>
            <person name="Manson A."/>
            <person name="Gilmore M."/>
            <person name="Schwartman J."/>
            <person name="Shea T."/>
            <person name="Abouelleil A."/>
            <person name="Cao P."/>
            <person name="Chapman S."/>
            <person name="Cusick C."/>
            <person name="Young S."/>
            <person name="Neafsey D."/>
            <person name="Nusbaum C."/>
            <person name="Birren B."/>
        </authorList>
    </citation>
    <scope>NUCLEOTIDE SEQUENCE [LARGE SCALE GENOMIC DNA]</scope>
    <source>
        <strain evidence="2 3">DIV2402</strain>
    </source>
</reference>
<accession>A0ABZ2SPH9</accession>
<protein>
    <submittedName>
        <fullName evidence="2">Uncharacterized protein</fullName>
    </submittedName>
</protein>
<evidence type="ECO:0000313" key="3">
    <source>
        <dbReference type="Proteomes" id="UP000664701"/>
    </source>
</evidence>
<keyword evidence="1" id="KW-0812">Transmembrane</keyword>
<keyword evidence="3" id="KW-1185">Reference proteome</keyword>
<evidence type="ECO:0000313" key="2">
    <source>
        <dbReference type="EMBL" id="WYJ77427.1"/>
    </source>
</evidence>
<organism evidence="2 3">
    <name type="scientific">Candidatus Enterococcus lowellii</name>
    <dbReference type="NCBI Taxonomy" id="2230877"/>
    <lineage>
        <taxon>Bacteria</taxon>
        <taxon>Bacillati</taxon>
        <taxon>Bacillota</taxon>
        <taxon>Bacilli</taxon>
        <taxon>Lactobacillales</taxon>
        <taxon>Enterococcaceae</taxon>
        <taxon>Enterococcus</taxon>
    </lineage>
</organism>
<dbReference type="EMBL" id="CP147251">
    <property type="protein sequence ID" value="WYJ77427.1"/>
    <property type="molecule type" value="Genomic_DNA"/>
</dbReference>
<evidence type="ECO:0000256" key="1">
    <source>
        <dbReference type="SAM" id="Phobius"/>
    </source>
</evidence>
<keyword evidence="1" id="KW-0472">Membrane</keyword>
<dbReference type="Proteomes" id="UP000664701">
    <property type="component" value="Chromosome"/>
</dbReference>